<evidence type="ECO:0000313" key="1">
    <source>
        <dbReference type="EMBL" id="CAJ1382094.1"/>
    </source>
</evidence>
<gene>
    <name evidence="1" type="ORF">EVOR1521_LOCUS9569</name>
</gene>
<proteinExistence type="predicted"/>
<dbReference type="AlphaFoldDB" id="A0AA36MVP6"/>
<organism evidence="1 2">
    <name type="scientific">Effrenium voratum</name>
    <dbReference type="NCBI Taxonomy" id="2562239"/>
    <lineage>
        <taxon>Eukaryota</taxon>
        <taxon>Sar</taxon>
        <taxon>Alveolata</taxon>
        <taxon>Dinophyceae</taxon>
        <taxon>Suessiales</taxon>
        <taxon>Symbiodiniaceae</taxon>
        <taxon>Effrenium</taxon>
    </lineage>
</organism>
<protein>
    <submittedName>
        <fullName evidence="1">Uncharacterized protein</fullName>
    </submittedName>
</protein>
<reference evidence="1" key="1">
    <citation type="submission" date="2023-08" db="EMBL/GenBank/DDBJ databases">
        <authorList>
            <person name="Chen Y."/>
            <person name="Shah S."/>
            <person name="Dougan E. K."/>
            <person name="Thang M."/>
            <person name="Chan C."/>
        </authorList>
    </citation>
    <scope>NUCLEOTIDE SEQUENCE</scope>
</reference>
<accession>A0AA36MVP6</accession>
<name>A0AA36MVP6_9DINO</name>
<sequence>MVSVRAKPQARWRVAWALGQVACVEILRRSGPVPWEPTVPMLRFHVARAPGEAGALHEPHAGLGHASHALGRCLPGARGTTRISSSSSVSERCCPTSREHYSPPGLRRRCGSSSWCILVQNARREASFCCLLSDSEWNELLTGQPELPNEECFGLALRVDNGTAPLLLTHHPVQEPGLGEARSKCIFPLFQQEPLLWRPTRITWCEPPPERPISVAHAQLIPRLADSLRASWAFMTLAVQRGDAYSFPRFGARGHLGAHRRAAAAQDARAHGGNDHPEQDALARMSFAGRAFKFKLLW</sequence>
<comment type="caution">
    <text evidence="1">The sequence shown here is derived from an EMBL/GenBank/DDBJ whole genome shotgun (WGS) entry which is preliminary data.</text>
</comment>
<keyword evidence="2" id="KW-1185">Reference proteome</keyword>
<evidence type="ECO:0000313" key="2">
    <source>
        <dbReference type="Proteomes" id="UP001178507"/>
    </source>
</evidence>
<dbReference type="EMBL" id="CAUJNA010000872">
    <property type="protein sequence ID" value="CAJ1382094.1"/>
    <property type="molecule type" value="Genomic_DNA"/>
</dbReference>
<dbReference type="Proteomes" id="UP001178507">
    <property type="component" value="Unassembled WGS sequence"/>
</dbReference>